<dbReference type="EMBL" id="CP005987">
    <property type="protein sequence ID" value="AIA56688.1"/>
    <property type="molecule type" value="Genomic_DNA"/>
</dbReference>
<name>A0A059ZZ12_ACICK</name>
<gene>
    <name evidence="1" type="ORF">Acaty_m0115</name>
</gene>
<organism evidence="1 2">
    <name type="scientific">Acidithiobacillus caldus (strain ATCC 51756 / DSM 8584 / KU)</name>
    <dbReference type="NCBI Taxonomy" id="637389"/>
    <lineage>
        <taxon>Bacteria</taxon>
        <taxon>Pseudomonadati</taxon>
        <taxon>Pseudomonadota</taxon>
        <taxon>Acidithiobacillia</taxon>
        <taxon>Acidithiobacillales</taxon>
        <taxon>Acidithiobacillaceae</taxon>
        <taxon>Acidithiobacillus</taxon>
    </lineage>
</organism>
<dbReference type="RefSeq" id="WP_004870098.1">
    <property type="nucleotide sequence ID" value="NZ_CP005987.1"/>
</dbReference>
<dbReference type="Proteomes" id="UP000005522">
    <property type="component" value="Plasmid megap mpAca1.1"/>
</dbReference>
<dbReference type="GeneID" id="92930201"/>
<evidence type="ECO:0000313" key="1">
    <source>
        <dbReference type="EMBL" id="AIA56688.1"/>
    </source>
</evidence>
<accession>A0A059ZZ12</accession>
<dbReference type="HOGENOM" id="CLU_1860866_0_0_6"/>
<dbReference type="AlphaFoldDB" id="A0A059ZZ12"/>
<reference evidence="1 2" key="1">
    <citation type="journal article" date="2009" name="J. Bacteriol.">
        <title>Draft genome sequence of the extremely acidophilic bacterium Acidithiobacillus caldus ATCC 51756 reveals metabolic versatility in the genus Acidithiobacillus.</title>
        <authorList>
            <person name="Valdes J."/>
            <person name="Quatrini R."/>
            <person name="Hallberg K."/>
            <person name="Dopson M."/>
            <person name="Valenzuela P.D."/>
            <person name="Holmes D.S."/>
        </authorList>
    </citation>
    <scope>NUCLEOTIDE SEQUENCE [LARGE SCALE GENOMIC DNA]</scope>
    <source>
        <strain evidence="2">ATCC 51756 / DSM 8584 / KU</strain>
        <plasmid evidence="2">megaPlasmid mpAca1.1</plasmid>
    </source>
</reference>
<proteinExistence type="predicted"/>
<sequence length="149" mass="17444">MLYGVILSFALLLLGLYWLYARHLAAADSARRERQSLRARPGIFPGIEKLLPRVAPHDLFPWGKAFFEPSRRARESRQWELLVDLEHRAFWYCRETSTLGFWRIDPDGAAFWQEWRLAPQEVDHLRRQYVQEGAQASMSSDVQPRAVGF</sequence>
<evidence type="ECO:0000313" key="2">
    <source>
        <dbReference type="Proteomes" id="UP000005522"/>
    </source>
</evidence>
<keyword evidence="1" id="KW-0614">Plasmid</keyword>
<geneLocation type="plasmid" evidence="2">
    <name>megaPlasmid mpAca1.1</name>
</geneLocation>
<protein>
    <submittedName>
        <fullName evidence="1">Uncharacterized protein</fullName>
    </submittedName>
</protein>
<dbReference type="KEGG" id="acz:Acaty_m0115"/>